<sequence length="333" mass="36164">MRRRLTLAEYKKGVLSGDRVVLSQAITLVESKLEEDAELASQLVQEILPSTGNSLRVGITGVPGVGKSTFIESFGNMLLENGKKLAVLAVDPSSQRNKGSILGDKTRMETLASNKKAFIRPSPAGNTLGGVAAKTREAMLLCEAAGFDVILIETVGVGQSETAVKGMVDFFLLLVLAGAGDELQGIKKGIMEMADGILIHKADGENKSAAKKAISSYKSALHLFPPAANGWYPQVLTASSYTKEGIDEAWEMIMKFESQAKTSGYKEENRVSQRLNWLEENLQTLLGNRFYGDPEIQKQLDKSKEQVAKGEVSPLVLARELIGLFFRNANQLK</sequence>
<dbReference type="SUPFAM" id="SSF52540">
    <property type="entry name" value="P-loop containing nucleoside triphosphate hydrolases"/>
    <property type="match status" value="1"/>
</dbReference>
<name>A3HWN5_9BACT</name>
<dbReference type="Gene3D" id="3.40.50.300">
    <property type="entry name" value="P-loop containing nucleotide triphosphate hydrolases"/>
    <property type="match status" value="1"/>
</dbReference>
<dbReference type="PANTHER" id="PTHR23408">
    <property type="entry name" value="METHYLMALONYL-COA MUTASE"/>
    <property type="match status" value="1"/>
</dbReference>
<dbReference type="Pfam" id="PF03308">
    <property type="entry name" value="MeaB"/>
    <property type="match status" value="1"/>
</dbReference>
<gene>
    <name evidence="3" type="ORF">ALPR1_18268</name>
</gene>
<keyword evidence="4" id="KW-1185">Reference proteome</keyword>
<dbReference type="NCBIfam" id="NF006958">
    <property type="entry name" value="PRK09435.1"/>
    <property type="match status" value="1"/>
</dbReference>
<dbReference type="AlphaFoldDB" id="A3HWN5"/>
<evidence type="ECO:0000259" key="2">
    <source>
        <dbReference type="SMART" id="SM00382"/>
    </source>
</evidence>
<comment type="caution">
    <text evidence="3">The sequence shown here is derived from an EMBL/GenBank/DDBJ whole genome shotgun (WGS) entry which is preliminary data.</text>
</comment>
<dbReference type="InterPro" id="IPR003593">
    <property type="entry name" value="AAA+_ATPase"/>
</dbReference>
<dbReference type="Gene3D" id="1.20.5.170">
    <property type="match status" value="1"/>
</dbReference>
<dbReference type="CDD" id="cd03114">
    <property type="entry name" value="MMAA-like"/>
    <property type="match status" value="1"/>
</dbReference>
<proteinExistence type="inferred from homology"/>
<dbReference type="InterPro" id="IPR027417">
    <property type="entry name" value="P-loop_NTPase"/>
</dbReference>
<dbReference type="GO" id="GO:0003924">
    <property type="term" value="F:GTPase activity"/>
    <property type="evidence" value="ECO:0007669"/>
    <property type="project" value="InterPro"/>
</dbReference>
<dbReference type="HOGENOM" id="CLU_043725_2_2_10"/>
<dbReference type="PANTHER" id="PTHR23408:SF3">
    <property type="entry name" value="METHYLMALONIC ACIDURIA TYPE A PROTEIN, MITOCHONDRIAL"/>
    <property type="match status" value="1"/>
</dbReference>
<dbReference type="eggNOG" id="COG1703">
    <property type="taxonomic scope" value="Bacteria"/>
</dbReference>
<evidence type="ECO:0000313" key="3">
    <source>
        <dbReference type="EMBL" id="EAZ81008.1"/>
    </source>
</evidence>
<dbReference type="EMBL" id="CM001023">
    <property type="protein sequence ID" value="EAZ81008.1"/>
    <property type="molecule type" value="Genomic_DNA"/>
</dbReference>
<dbReference type="InterPro" id="IPR005129">
    <property type="entry name" value="GTPase_ArgK"/>
</dbReference>
<feature type="domain" description="AAA+ ATPase" evidence="2">
    <location>
        <begin position="53"/>
        <end position="204"/>
    </location>
</feature>
<protein>
    <submittedName>
        <fullName evidence="3">LAO/AO transport system ATPase</fullName>
    </submittedName>
</protein>
<evidence type="ECO:0000256" key="1">
    <source>
        <dbReference type="ARBA" id="ARBA00009625"/>
    </source>
</evidence>
<organism evidence="3 4">
    <name type="scientific">Algoriphagus machipongonensis</name>
    <dbReference type="NCBI Taxonomy" id="388413"/>
    <lineage>
        <taxon>Bacteria</taxon>
        <taxon>Pseudomonadati</taxon>
        <taxon>Bacteroidota</taxon>
        <taxon>Cytophagia</taxon>
        <taxon>Cytophagales</taxon>
        <taxon>Cyclobacteriaceae</taxon>
        <taxon>Algoriphagus</taxon>
    </lineage>
</organism>
<dbReference type="OrthoDB" id="9778292at2"/>
<evidence type="ECO:0000313" key="4">
    <source>
        <dbReference type="Proteomes" id="UP000003919"/>
    </source>
</evidence>
<accession>A3HWN5</accession>
<dbReference type="EMBL" id="AAXU02000001">
    <property type="protein sequence ID" value="EAZ81008.1"/>
    <property type="molecule type" value="Genomic_DNA"/>
</dbReference>
<dbReference type="GO" id="GO:0005737">
    <property type="term" value="C:cytoplasm"/>
    <property type="evidence" value="ECO:0007669"/>
    <property type="project" value="TreeGrafter"/>
</dbReference>
<dbReference type="Proteomes" id="UP000003919">
    <property type="component" value="Chromosome"/>
</dbReference>
<dbReference type="STRING" id="388413.ALPR1_18268"/>
<reference evidence="3 4" key="1">
    <citation type="journal article" date="2011" name="J. Bacteriol.">
        <title>Complete genome sequence of Algoriphagus sp. PR1, bacterial prey of a colony-forming choanoflagellate.</title>
        <authorList>
            <person name="Alegado R.A."/>
            <person name="Ferriera S."/>
            <person name="Nusbaum C."/>
            <person name="Young S.K."/>
            <person name="Zeng Q."/>
            <person name="Imamovic A."/>
            <person name="Fairclough S.R."/>
            <person name="King N."/>
        </authorList>
    </citation>
    <scope>NUCLEOTIDE SEQUENCE [LARGE SCALE GENOMIC DNA]</scope>
    <source>
        <strain evidence="3 4">PR1</strain>
    </source>
</reference>
<dbReference type="RefSeq" id="WP_008202647.1">
    <property type="nucleotide sequence ID" value="NZ_CM001023.1"/>
</dbReference>
<dbReference type="GO" id="GO:0005525">
    <property type="term" value="F:GTP binding"/>
    <property type="evidence" value="ECO:0007669"/>
    <property type="project" value="InterPro"/>
</dbReference>
<dbReference type="Gene3D" id="1.10.287.130">
    <property type="match status" value="1"/>
</dbReference>
<comment type="similarity">
    <text evidence="1">Belongs to the SIMIBI class G3E GTPase family. ArgK/MeaB subfamily.</text>
</comment>
<dbReference type="NCBIfam" id="TIGR00750">
    <property type="entry name" value="lao"/>
    <property type="match status" value="1"/>
</dbReference>
<dbReference type="SMART" id="SM00382">
    <property type="entry name" value="AAA"/>
    <property type="match status" value="1"/>
</dbReference>